<accession>A0A2S5KNY5</accession>
<name>A0A2S5KNY5_9PROT</name>
<reference evidence="3 4" key="1">
    <citation type="submission" date="2018-02" db="EMBL/GenBank/DDBJ databases">
        <title>novel marine gammaproteobacteria from coastal saline agro ecosystem.</title>
        <authorList>
            <person name="Krishnan R."/>
            <person name="Ramesh Kumar N."/>
        </authorList>
    </citation>
    <scope>NUCLEOTIDE SEQUENCE [LARGE SCALE GENOMIC DNA]</scope>
    <source>
        <strain evidence="3 4">228</strain>
    </source>
</reference>
<dbReference type="EMBL" id="PRLP01000052">
    <property type="protein sequence ID" value="PPC76442.1"/>
    <property type="molecule type" value="Genomic_DNA"/>
</dbReference>
<evidence type="ECO:0000313" key="4">
    <source>
        <dbReference type="Proteomes" id="UP000238196"/>
    </source>
</evidence>
<evidence type="ECO:0000313" key="3">
    <source>
        <dbReference type="EMBL" id="PPC76442.1"/>
    </source>
</evidence>
<sequence>MAEFELHPQLLADTHWIGDLPLCRVLLMNNSNFPWLVLVPRRVGLRELFELSDDDQLQWLAECNLISRVLVAELAAEKLNIAALGNMVPQLHIHCLARFQSDLAWPAPVWGKAPAVAYLDEALIELLTRLRAALHRGGLVFVDAS</sequence>
<dbReference type="SUPFAM" id="SSF54197">
    <property type="entry name" value="HIT-like"/>
    <property type="match status" value="1"/>
</dbReference>
<dbReference type="OrthoDB" id="9799145at2"/>
<dbReference type="PROSITE" id="PS51084">
    <property type="entry name" value="HIT_2"/>
    <property type="match status" value="1"/>
</dbReference>
<protein>
    <recommendedName>
        <fullName evidence="2">HIT domain-containing protein</fullName>
    </recommendedName>
</protein>
<comment type="caution">
    <text evidence="3">The sequence shown here is derived from an EMBL/GenBank/DDBJ whole genome shotgun (WGS) entry which is preliminary data.</text>
</comment>
<dbReference type="InterPro" id="IPR026026">
    <property type="entry name" value="HIT_Hint"/>
</dbReference>
<dbReference type="Proteomes" id="UP000238196">
    <property type="component" value="Unassembled WGS sequence"/>
</dbReference>
<dbReference type="InterPro" id="IPR036265">
    <property type="entry name" value="HIT-like_sf"/>
</dbReference>
<comment type="caution">
    <text evidence="1">Lacks conserved residue(s) required for the propagation of feature annotation.</text>
</comment>
<dbReference type="Pfam" id="PF01230">
    <property type="entry name" value="HIT"/>
    <property type="match status" value="1"/>
</dbReference>
<feature type="domain" description="HIT" evidence="2">
    <location>
        <begin position="36"/>
        <end position="105"/>
    </location>
</feature>
<dbReference type="PIRSF" id="PIRSF000714">
    <property type="entry name" value="HIT"/>
    <property type="match status" value="1"/>
</dbReference>
<dbReference type="AlphaFoldDB" id="A0A2S5KNY5"/>
<evidence type="ECO:0000256" key="1">
    <source>
        <dbReference type="PROSITE-ProRule" id="PRU00464"/>
    </source>
</evidence>
<evidence type="ECO:0000259" key="2">
    <source>
        <dbReference type="PROSITE" id="PS51084"/>
    </source>
</evidence>
<dbReference type="InterPro" id="IPR011146">
    <property type="entry name" value="HIT-like"/>
</dbReference>
<gene>
    <name evidence="3" type="ORF">C4K68_15620</name>
</gene>
<organism evidence="3 4">
    <name type="scientific">Proteobacteria bacterium 228</name>
    <dbReference type="NCBI Taxonomy" id="2083153"/>
    <lineage>
        <taxon>Bacteria</taxon>
        <taxon>Pseudomonadati</taxon>
        <taxon>Pseudomonadota</taxon>
    </lineage>
</organism>
<proteinExistence type="predicted"/>
<dbReference type="GO" id="GO:0003824">
    <property type="term" value="F:catalytic activity"/>
    <property type="evidence" value="ECO:0007669"/>
    <property type="project" value="InterPro"/>
</dbReference>
<dbReference type="Gene3D" id="3.30.428.10">
    <property type="entry name" value="HIT-like"/>
    <property type="match status" value="1"/>
</dbReference>